<evidence type="ECO:0000259" key="1">
    <source>
        <dbReference type="PROSITE" id="PS50060"/>
    </source>
</evidence>
<gene>
    <name evidence="2" type="ORF">BV898_18198</name>
</gene>
<dbReference type="EMBL" id="MTYJ01000345">
    <property type="protein sequence ID" value="OWA53777.1"/>
    <property type="molecule type" value="Genomic_DNA"/>
</dbReference>
<dbReference type="SMART" id="SM00137">
    <property type="entry name" value="MAM"/>
    <property type="match status" value="1"/>
</dbReference>
<feature type="domain" description="MAM" evidence="1">
    <location>
        <begin position="27"/>
        <end position="171"/>
    </location>
</feature>
<protein>
    <recommendedName>
        <fullName evidence="1">MAM domain-containing protein</fullName>
    </recommendedName>
</protein>
<dbReference type="Gene3D" id="2.60.120.200">
    <property type="match status" value="2"/>
</dbReference>
<dbReference type="PANTHER" id="PTHR23282:SF101">
    <property type="entry name" value="MAM DOMAIN-CONTAINING PROTEIN"/>
    <property type="match status" value="1"/>
</dbReference>
<proteinExistence type="predicted"/>
<dbReference type="SUPFAM" id="SSF49899">
    <property type="entry name" value="Concanavalin A-like lectins/glucanases"/>
    <property type="match status" value="2"/>
</dbReference>
<dbReference type="Pfam" id="PF00629">
    <property type="entry name" value="MAM"/>
    <property type="match status" value="2"/>
</dbReference>
<comment type="caution">
    <text evidence="2">The sequence shown here is derived from an EMBL/GenBank/DDBJ whole genome shotgun (WGS) entry which is preliminary data.</text>
</comment>
<dbReference type="PANTHER" id="PTHR23282">
    <property type="entry name" value="APICAL ENDOSOMAL GLYCOPROTEIN PRECURSOR"/>
    <property type="match status" value="1"/>
</dbReference>
<evidence type="ECO:0000313" key="2">
    <source>
        <dbReference type="EMBL" id="OWA53777.1"/>
    </source>
</evidence>
<accession>A0A9X6NGY4</accession>
<keyword evidence="3" id="KW-1185">Reference proteome</keyword>
<reference evidence="3" key="1">
    <citation type="submission" date="2017-01" db="EMBL/GenBank/DDBJ databases">
        <title>Comparative genomics of anhydrobiosis in the tardigrade Hypsibius dujardini.</title>
        <authorList>
            <person name="Yoshida Y."/>
            <person name="Koutsovoulos G."/>
            <person name="Laetsch D."/>
            <person name="Stevens L."/>
            <person name="Kumar S."/>
            <person name="Horikawa D."/>
            <person name="Ishino K."/>
            <person name="Komine S."/>
            <person name="Tomita M."/>
            <person name="Blaxter M."/>
            <person name="Arakawa K."/>
        </authorList>
    </citation>
    <scope>NUCLEOTIDE SEQUENCE [LARGE SCALE GENOMIC DNA]</scope>
    <source>
        <strain evidence="3">Z151</strain>
    </source>
</reference>
<dbReference type="Proteomes" id="UP000192578">
    <property type="component" value="Unassembled WGS sequence"/>
</dbReference>
<name>A0A9X6NGY4_HYPEX</name>
<dbReference type="PROSITE" id="PS50060">
    <property type="entry name" value="MAM_2"/>
    <property type="match status" value="2"/>
</dbReference>
<dbReference type="GO" id="GO:0016020">
    <property type="term" value="C:membrane"/>
    <property type="evidence" value="ECO:0007669"/>
    <property type="project" value="InterPro"/>
</dbReference>
<sequence>MPGGDLELLQLAPEVDATYHSIEAFSNDCNFNIDNFCAWSISCNSLINIPWSLAKSAVSSTAGPDFDATGDGYFAYLDTRSLTGLSSGRMESPLVVFPMGAGESPTNYLISFYYMMHGNGIDKLELSVRNESDSTFDDPNVVWKSTGAQGKIWKQAQVVIPNVHTAIKVAFTVDEITFEAAEDEETDLTADCNFEDGWCSYDPVVPPKFAWHIAQTAAGANVSKVARATRRSAGTQYFALRSDFIRPKFNGCRRMKYHLNTTPTGRSSLSLWLTQQPNDGISAPVRTLLWTVLKPNANANFEEVHVQISLATIFQISIEAVFKDGIRGGENISVDDIRLTTTDDCLADAN</sequence>
<dbReference type="InterPro" id="IPR051560">
    <property type="entry name" value="MAM_domain-containing"/>
</dbReference>
<dbReference type="InterPro" id="IPR000998">
    <property type="entry name" value="MAM_dom"/>
</dbReference>
<feature type="domain" description="MAM" evidence="1">
    <location>
        <begin position="190"/>
        <end position="347"/>
    </location>
</feature>
<dbReference type="AlphaFoldDB" id="A0A9X6NGY4"/>
<evidence type="ECO:0000313" key="3">
    <source>
        <dbReference type="Proteomes" id="UP000192578"/>
    </source>
</evidence>
<dbReference type="OrthoDB" id="412155at2759"/>
<dbReference type="InterPro" id="IPR013320">
    <property type="entry name" value="ConA-like_dom_sf"/>
</dbReference>
<organism evidence="2 3">
    <name type="scientific">Hypsibius exemplaris</name>
    <name type="common">Freshwater tardigrade</name>
    <dbReference type="NCBI Taxonomy" id="2072580"/>
    <lineage>
        <taxon>Eukaryota</taxon>
        <taxon>Metazoa</taxon>
        <taxon>Ecdysozoa</taxon>
        <taxon>Tardigrada</taxon>
        <taxon>Eutardigrada</taxon>
        <taxon>Parachela</taxon>
        <taxon>Hypsibioidea</taxon>
        <taxon>Hypsibiidae</taxon>
        <taxon>Hypsibius</taxon>
    </lineage>
</organism>